<dbReference type="Proteomes" id="UP001383192">
    <property type="component" value="Unassembled WGS sequence"/>
</dbReference>
<keyword evidence="2" id="KW-1185">Reference proteome</keyword>
<gene>
    <name evidence="1" type="ORF">VNI00_018158</name>
</gene>
<evidence type="ECO:0000313" key="1">
    <source>
        <dbReference type="EMBL" id="KAK7019200.1"/>
    </source>
</evidence>
<sequence length="365" mass="42193">MSLVEKDSRPLPRSAVNPITILLSFERYLELHGAQGNSHLLLIEPLVTPRLYPAFYRKIKIETRRQAVVLGHTLLLRPERAQYVKSLWFILDTLPPFFPYTMTAKYWSDFRPSSHCKRAIRGCNIQAVCTILRACAGTVKQLTVITASSFKVLLRLLGHLSLPKLKELDVPEKLFMVMLPARIPSLEKLRLSVNVEDEDTQDLFTPFHDFTAFKSLKWLHIGYGNVDEHGDLLYRMITEIKTNATVDAVVLESERGLHLPMTPDEMRRFCMHPKVVFLLQDDWRMTEHYIEWVASADRELLYERALELPSEDIAQDMVQDMIPAKVVERWKNFESDLDIIEEDRADVLDGPEVFVLKGGHYNYVA</sequence>
<accession>A0AAW0B098</accession>
<name>A0AAW0B098_9AGAR</name>
<organism evidence="1 2">
    <name type="scientific">Paramarasmius palmivorus</name>
    <dbReference type="NCBI Taxonomy" id="297713"/>
    <lineage>
        <taxon>Eukaryota</taxon>
        <taxon>Fungi</taxon>
        <taxon>Dikarya</taxon>
        <taxon>Basidiomycota</taxon>
        <taxon>Agaricomycotina</taxon>
        <taxon>Agaricomycetes</taxon>
        <taxon>Agaricomycetidae</taxon>
        <taxon>Agaricales</taxon>
        <taxon>Marasmiineae</taxon>
        <taxon>Marasmiaceae</taxon>
        <taxon>Paramarasmius</taxon>
    </lineage>
</organism>
<reference evidence="1 2" key="1">
    <citation type="submission" date="2024-01" db="EMBL/GenBank/DDBJ databases">
        <title>A draft genome for a cacao thread blight-causing isolate of Paramarasmius palmivorus.</title>
        <authorList>
            <person name="Baruah I.K."/>
            <person name="Bukari Y."/>
            <person name="Amoako-Attah I."/>
            <person name="Meinhardt L.W."/>
            <person name="Bailey B.A."/>
            <person name="Cohen S.P."/>
        </authorList>
    </citation>
    <scope>NUCLEOTIDE SEQUENCE [LARGE SCALE GENOMIC DNA]</scope>
    <source>
        <strain evidence="1 2">GH-12</strain>
    </source>
</reference>
<dbReference type="AlphaFoldDB" id="A0AAW0B098"/>
<protein>
    <submittedName>
        <fullName evidence="1">Uncharacterized protein</fullName>
    </submittedName>
</protein>
<evidence type="ECO:0000313" key="2">
    <source>
        <dbReference type="Proteomes" id="UP001383192"/>
    </source>
</evidence>
<dbReference type="EMBL" id="JAYKXP010000214">
    <property type="protein sequence ID" value="KAK7019200.1"/>
    <property type="molecule type" value="Genomic_DNA"/>
</dbReference>
<comment type="caution">
    <text evidence="1">The sequence shown here is derived from an EMBL/GenBank/DDBJ whole genome shotgun (WGS) entry which is preliminary data.</text>
</comment>
<proteinExistence type="predicted"/>